<sequence>MSYHDIDAAEVHDLLRRDDLVVIDVRDVHAQSRGQLPNAMPPSDEVINALIRRRHQPLAVLVYCYHGHSSRDLCSFLTRIGLQQVYNLTGGWAAWERHQSIYATEPAEALPA</sequence>
<dbReference type="SMART" id="SM00450">
    <property type="entry name" value="RHOD"/>
    <property type="match status" value="1"/>
</dbReference>
<dbReference type="SUPFAM" id="SSF52821">
    <property type="entry name" value="Rhodanese/Cell cycle control phosphatase"/>
    <property type="match status" value="1"/>
</dbReference>
<evidence type="ECO:0000313" key="2">
    <source>
        <dbReference type="EMBL" id="AOV15788.1"/>
    </source>
</evidence>
<dbReference type="EMBL" id="CP017448">
    <property type="protein sequence ID" value="AOV15788.1"/>
    <property type="molecule type" value="Genomic_DNA"/>
</dbReference>
<reference evidence="2 3" key="1">
    <citation type="submission" date="2016-09" db="EMBL/GenBank/DDBJ databases">
        <title>Acidihalobacter prosperus V6 (DSM14174).</title>
        <authorList>
            <person name="Khaleque H.N."/>
            <person name="Ramsay J.P."/>
            <person name="Murphy R.J.T."/>
            <person name="Kaksonen A.H."/>
            <person name="Boxall N.J."/>
            <person name="Watkin E.L.J."/>
        </authorList>
    </citation>
    <scope>NUCLEOTIDE SEQUENCE [LARGE SCALE GENOMIC DNA]</scope>
    <source>
        <strain evidence="2 3">V6</strain>
    </source>
</reference>
<name>A0A1D8K492_9GAMM</name>
<dbReference type="Gene3D" id="3.40.250.10">
    <property type="entry name" value="Rhodanese-like domain"/>
    <property type="match status" value="1"/>
</dbReference>
<evidence type="ECO:0000313" key="3">
    <source>
        <dbReference type="Proteomes" id="UP000095342"/>
    </source>
</evidence>
<accession>A0A1D8K492</accession>
<keyword evidence="3" id="KW-1185">Reference proteome</keyword>
<dbReference type="InterPro" id="IPR050229">
    <property type="entry name" value="GlpE_sulfurtransferase"/>
</dbReference>
<dbReference type="CDD" id="cd00158">
    <property type="entry name" value="RHOD"/>
    <property type="match status" value="1"/>
</dbReference>
<proteinExistence type="predicted"/>
<dbReference type="AlphaFoldDB" id="A0A1D8K492"/>
<feature type="domain" description="Rhodanese" evidence="1">
    <location>
        <begin position="16"/>
        <end position="100"/>
    </location>
</feature>
<dbReference type="InterPro" id="IPR036873">
    <property type="entry name" value="Rhodanese-like_dom_sf"/>
</dbReference>
<dbReference type="InterPro" id="IPR001763">
    <property type="entry name" value="Rhodanese-like_dom"/>
</dbReference>
<organism evidence="2 3">
    <name type="scientific">Acidihalobacter aeolianus</name>
    <dbReference type="NCBI Taxonomy" id="2792603"/>
    <lineage>
        <taxon>Bacteria</taxon>
        <taxon>Pseudomonadati</taxon>
        <taxon>Pseudomonadota</taxon>
        <taxon>Gammaproteobacteria</taxon>
        <taxon>Chromatiales</taxon>
        <taxon>Ectothiorhodospiraceae</taxon>
        <taxon>Acidihalobacter</taxon>
    </lineage>
</organism>
<dbReference type="Proteomes" id="UP000095342">
    <property type="component" value="Chromosome"/>
</dbReference>
<dbReference type="RefSeq" id="WP_070071388.1">
    <property type="nucleotide sequence ID" value="NZ_CP017448.1"/>
</dbReference>
<dbReference type="KEGG" id="aaeo:BJI67_00770"/>
<evidence type="ECO:0000259" key="1">
    <source>
        <dbReference type="PROSITE" id="PS50206"/>
    </source>
</evidence>
<protein>
    <recommendedName>
        <fullName evidence="1">Rhodanese domain-containing protein</fullName>
    </recommendedName>
</protein>
<gene>
    <name evidence="2" type="ORF">BJI67_00770</name>
</gene>
<dbReference type="Pfam" id="PF00581">
    <property type="entry name" value="Rhodanese"/>
    <property type="match status" value="1"/>
</dbReference>
<dbReference type="PROSITE" id="PS50206">
    <property type="entry name" value="RHODANESE_3"/>
    <property type="match status" value="1"/>
</dbReference>
<dbReference type="PANTHER" id="PTHR43031">
    <property type="entry name" value="FAD-DEPENDENT OXIDOREDUCTASE"/>
    <property type="match status" value="1"/>
</dbReference>
<dbReference type="PANTHER" id="PTHR43031:SF16">
    <property type="entry name" value="OXIDOREDUCTASE"/>
    <property type="match status" value="1"/>
</dbReference>